<dbReference type="EMBL" id="CP003261">
    <property type="protein sequence ID" value="AGK96416.1"/>
    <property type="molecule type" value="Genomic_DNA"/>
</dbReference>
<comment type="similarity">
    <text evidence="1">Belongs to the glycosyl hydrolase 13 family.</text>
</comment>
<dbReference type="SMART" id="SM00642">
    <property type="entry name" value="Aamy"/>
    <property type="match status" value="1"/>
</dbReference>
<dbReference type="InterPro" id="IPR013783">
    <property type="entry name" value="Ig-like_fold"/>
</dbReference>
<dbReference type="InterPro" id="IPR011840">
    <property type="entry name" value="PulA_typeI"/>
</dbReference>
<dbReference type="CDD" id="cd11341">
    <property type="entry name" value="AmyAc_Pullulanase_LD-like"/>
    <property type="match status" value="1"/>
</dbReference>
<dbReference type="AlphaFoldDB" id="R4K3X9"/>
<sequence>MNIISVSVKGFKSLEIIVDDLNQLDLSKFNIKNNDKFLNINAHYINDTIITLILSEEIDIKYECFLFYDNLTKNCNYFKLFSSEEFNGRFFALDELGVMYHKNFSDFRVWSPIATSIDLLIYQNGDPSIYEIPRKFSMSEENGLWSVTINENLKNYFYTYSVNVYGNTDETVDPYAKSVGINGYRGCILDLKETDPENFHKDIYPNNIDNYTDAIIYEINIRDMSINSNSGIQNRGKFIGLTEENSKTPNHSSTGIDYLKFLGITHVQIMPIFDFSYISVDEKNPIKYNWGYDPENYNVPEGVYSTDPCDPVCRIKELKKMVYSLHKNGICINMDVVYNHIFDYKNNCFEKIFPGYYFRYNDDNTLSNGSGCGNDTASEKLMMKRFIIDSVIYWAHEYHIDGFRFDLMGIHDVDTMNTLRHKLDKFKRKIMLYGEGWDLKTSLDNTKKVMIPNATKTPEIGFFNDIIRDVLKGNTFDRNAKGFISGKDNLENSVELSVVGCTKYSKSLNGPFSSPVQSINYVTCHDNYTLWDKLQFTNRNESEEIRIYRTKLGLGIILTSQGIPFIYSGTEFLRTKEGIENSYNSPDYINWIDWNRKDKYMHVVNYIKELIFLRKNHPAFRMKSLEDIKNNVEFLKNMPQNTVGFLLKNNANNDIWKNILVVYNSNDNSTEIKFPDYGDWNLVVDRHTINEKIIHTYHHNDPYYIDGISINILYSNS</sequence>
<dbReference type="Pfam" id="PF02922">
    <property type="entry name" value="CBM_48"/>
    <property type="match status" value="1"/>
</dbReference>
<dbReference type="PANTHER" id="PTHR43002">
    <property type="entry name" value="GLYCOGEN DEBRANCHING ENZYME"/>
    <property type="match status" value="1"/>
</dbReference>
<dbReference type="NCBIfam" id="TIGR02104">
    <property type="entry name" value="pulA_typeI"/>
    <property type="match status" value="1"/>
</dbReference>
<feature type="domain" description="Glycosyl hydrolase family 13 catalytic" evidence="2">
    <location>
        <begin position="218"/>
        <end position="614"/>
    </location>
</feature>
<dbReference type="InterPro" id="IPR049117">
    <property type="entry name" value="pulA_all-beta"/>
</dbReference>
<dbReference type="SUPFAM" id="SSF51445">
    <property type="entry name" value="(Trans)glycosidases"/>
    <property type="match status" value="1"/>
</dbReference>
<dbReference type="Gene3D" id="2.60.40.1180">
    <property type="entry name" value="Golgi alpha-mannosidase II"/>
    <property type="match status" value="1"/>
</dbReference>
<dbReference type="SUPFAM" id="SSF81296">
    <property type="entry name" value="E set domains"/>
    <property type="match status" value="1"/>
</dbReference>
<dbReference type="STRING" id="86416.Clopa_1441"/>
<gene>
    <name evidence="3" type="ORF">Clopa_1441</name>
</gene>
<dbReference type="eggNOG" id="COG1523">
    <property type="taxonomic scope" value="Bacteria"/>
</dbReference>
<evidence type="ECO:0000313" key="4">
    <source>
        <dbReference type="Proteomes" id="UP000013523"/>
    </source>
</evidence>
<dbReference type="KEGG" id="cpas:Clopa_1441"/>
<evidence type="ECO:0000313" key="3">
    <source>
        <dbReference type="EMBL" id="AGK96416.1"/>
    </source>
</evidence>
<evidence type="ECO:0000259" key="2">
    <source>
        <dbReference type="SMART" id="SM00642"/>
    </source>
</evidence>
<dbReference type="Pfam" id="PF21653">
    <property type="entry name" value="pulA_all-beta"/>
    <property type="match status" value="1"/>
</dbReference>
<dbReference type="InterPro" id="IPR017853">
    <property type="entry name" value="GH"/>
</dbReference>
<dbReference type="HOGENOM" id="CLU_004744_4_1_9"/>
<dbReference type="CDD" id="cd02860">
    <property type="entry name" value="E_set_Pullulanase"/>
    <property type="match status" value="1"/>
</dbReference>
<dbReference type="Proteomes" id="UP000013523">
    <property type="component" value="Chromosome"/>
</dbReference>
<reference evidence="3 4" key="1">
    <citation type="submission" date="2012-01" db="EMBL/GenBank/DDBJ databases">
        <title>Complete sequence of chromosome of Clostridium pasteurianum BC1.</title>
        <authorList>
            <consortium name="US DOE Joint Genome Institute"/>
            <person name="Lucas S."/>
            <person name="Han J."/>
            <person name="Lapidus A."/>
            <person name="Cheng J.-F."/>
            <person name="Goodwin L."/>
            <person name="Pitluck S."/>
            <person name="Peters L."/>
            <person name="Mikhailova N."/>
            <person name="Teshima H."/>
            <person name="Detter J.C."/>
            <person name="Han C."/>
            <person name="Tapia R."/>
            <person name="Land M."/>
            <person name="Hauser L."/>
            <person name="Kyrpides N."/>
            <person name="Ivanova N."/>
            <person name="Pagani I."/>
            <person name="Dunn J."/>
            <person name="Taghavi S."/>
            <person name="Francis A."/>
            <person name="van der Lelie D."/>
            <person name="Woyke T."/>
        </authorList>
    </citation>
    <scope>NUCLEOTIDE SEQUENCE [LARGE SCALE GENOMIC DNA]</scope>
    <source>
        <strain evidence="3 4">BC1</strain>
    </source>
</reference>
<dbReference type="GO" id="GO:0004553">
    <property type="term" value="F:hydrolase activity, hydrolyzing O-glycosyl compounds"/>
    <property type="evidence" value="ECO:0007669"/>
    <property type="project" value="InterPro"/>
</dbReference>
<dbReference type="GO" id="GO:0005975">
    <property type="term" value="P:carbohydrate metabolic process"/>
    <property type="evidence" value="ECO:0007669"/>
    <property type="project" value="InterPro"/>
</dbReference>
<name>R4K3X9_CLOPA</name>
<dbReference type="Gene3D" id="2.60.40.10">
    <property type="entry name" value="Immunoglobulins"/>
    <property type="match status" value="1"/>
</dbReference>
<evidence type="ECO:0000256" key="1">
    <source>
        <dbReference type="ARBA" id="ARBA00008061"/>
    </source>
</evidence>
<accession>R4K3X9</accession>
<dbReference type="OrthoDB" id="9761875at2"/>
<keyword evidence="4" id="KW-1185">Reference proteome</keyword>
<dbReference type="InterPro" id="IPR013780">
    <property type="entry name" value="Glyco_hydro_b"/>
</dbReference>
<dbReference type="Gene3D" id="3.20.20.80">
    <property type="entry name" value="Glycosidases"/>
    <property type="match status" value="1"/>
</dbReference>
<dbReference type="RefSeq" id="WP_015614738.1">
    <property type="nucleotide sequence ID" value="NC_021182.1"/>
</dbReference>
<dbReference type="InterPro" id="IPR006047">
    <property type="entry name" value="GH13_cat_dom"/>
</dbReference>
<proteinExistence type="inferred from homology"/>
<dbReference type="PATRIC" id="fig|86416.3.peg.1440"/>
<dbReference type="InterPro" id="IPR014756">
    <property type="entry name" value="Ig_E-set"/>
</dbReference>
<dbReference type="InterPro" id="IPR004193">
    <property type="entry name" value="Glyco_hydro_13_N"/>
</dbReference>
<organism evidence="3 4">
    <name type="scientific">Clostridium pasteurianum BC1</name>
    <dbReference type="NCBI Taxonomy" id="86416"/>
    <lineage>
        <taxon>Bacteria</taxon>
        <taxon>Bacillati</taxon>
        <taxon>Bacillota</taxon>
        <taxon>Clostridia</taxon>
        <taxon>Eubacteriales</taxon>
        <taxon>Clostridiaceae</taxon>
        <taxon>Clostridium</taxon>
    </lineage>
</organism>
<protein>
    <submittedName>
        <fullName evidence="3">Pullulanase, type I</fullName>
    </submittedName>
</protein>